<keyword evidence="8 9" id="KW-0413">Isomerase</keyword>
<dbReference type="GO" id="GO:0000162">
    <property type="term" value="P:L-tryptophan biosynthetic process"/>
    <property type="evidence" value="ECO:0007669"/>
    <property type="project" value="UniProtKB-UniRule"/>
</dbReference>
<dbReference type="Gene3D" id="3.20.20.70">
    <property type="entry name" value="Aldolase class I"/>
    <property type="match status" value="1"/>
</dbReference>
<proteinExistence type="inferred from homology"/>
<evidence type="ECO:0000256" key="4">
    <source>
        <dbReference type="ARBA" id="ARBA00022272"/>
    </source>
</evidence>
<sequence length="219" mass="23885">MQVKICGITSVEQGCAIAQLGATALGYICVKKSPRYITPQNITPIVTAVSDEWPEVQHFGVFANDSLFSILDVVKAARLTAVQLHGDETPAICHLLRDAFKESGLPKVKLVKALRIQSAEDLEMARSYEPYVDSLLLDAYHPEQLGGTGKTLDWRSLQKFSPGRPWFLAGGLTPANVQTALAQISPNGIDLSSGVERSPGDKDLEKVRELFEQIKPLVS</sequence>
<evidence type="ECO:0000256" key="1">
    <source>
        <dbReference type="ARBA" id="ARBA00001164"/>
    </source>
</evidence>
<dbReference type="AlphaFoldDB" id="A0A2W4USH5"/>
<comment type="catalytic activity">
    <reaction evidence="1 9">
        <text>N-(5-phospho-beta-D-ribosyl)anthranilate = 1-(2-carboxyphenylamino)-1-deoxy-D-ribulose 5-phosphate</text>
        <dbReference type="Rhea" id="RHEA:21540"/>
        <dbReference type="ChEBI" id="CHEBI:18277"/>
        <dbReference type="ChEBI" id="CHEBI:58613"/>
        <dbReference type="EC" id="5.3.1.24"/>
    </reaction>
</comment>
<evidence type="ECO:0000256" key="5">
    <source>
        <dbReference type="ARBA" id="ARBA00022605"/>
    </source>
</evidence>
<dbReference type="InterPro" id="IPR013785">
    <property type="entry name" value="Aldolase_TIM"/>
</dbReference>
<comment type="pathway">
    <text evidence="2 9">Amino-acid biosynthesis; L-tryptophan biosynthesis; L-tryptophan from chorismate: step 3/5.</text>
</comment>
<reference evidence="11 12" key="2">
    <citation type="submission" date="2018-06" db="EMBL/GenBank/DDBJ databases">
        <title>Metagenomic assembly of (sub)arctic Cyanobacteria and their associated microbiome from non-axenic cultures.</title>
        <authorList>
            <person name="Baurain D."/>
        </authorList>
    </citation>
    <scope>NUCLEOTIDE SEQUENCE [LARGE SCALE GENOMIC DNA]</scope>
    <source>
        <strain evidence="11">ULC129bin1</strain>
    </source>
</reference>
<keyword evidence="7 9" id="KW-0057">Aromatic amino acid biosynthesis</keyword>
<dbReference type="EC" id="5.3.1.24" evidence="3 9"/>
<evidence type="ECO:0000256" key="3">
    <source>
        <dbReference type="ARBA" id="ARBA00012572"/>
    </source>
</evidence>
<keyword evidence="5 9" id="KW-0028">Amino-acid biosynthesis</keyword>
<dbReference type="Proteomes" id="UP000249354">
    <property type="component" value="Unassembled WGS sequence"/>
</dbReference>
<name>A0A2W4USH5_9CYAN</name>
<dbReference type="PANTHER" id="PTHR42894">
    <property type="entry name" value="N-(5'-PHOSPHORIBOSYL)ANTHRANILATE ISOMERASE"/>
    <property type="match status" value="1"/>
</dbReference>
<dbReference type="InterPro" id="IPR044643">
    <property type="entry name" value="TrpF_fam"/>
</dbReference>
<dbReference type="NCBIfam" id="NF002298">
    <property type="entry name" value="PRK01222.1-4"/>
    <property type="match status" value="1"/>
</dbReference>
<gene>
    <name evidence="9" type="primary">trpF</name>
    <name evidence="11" type="ORF">DCF25_03450</name>
</gene>
<comment type="caution">
    <text evidence="11">The sequence shown here is derived from an EMBL/GenBank/DDBJ whole genome shotgun (WGS) entry which is preliminary data.</text>
</comment>
<organism evidence="11 12">
    <name type="scientific">Leptolyngbya foveolarum</name>
    <dbReference type="NCBI Taxonomy" id="47253"/>
    <lineage>
        <taxon>Bacteria</taxon>
        <taxon>Bacillati</taxon>
        <taxon>Cyanobacteriota</taxon>
        <taxon>Cyanophyceae</taxon>
        <taxon>Leptolyngbyales</taxon>
        <taxon>Leptolyngbyaceae</taxon>
        <taxon>Leptolyngbya group</taxon>
        <taxon>Leptolyngbya</taxon>
    </lineage>
</organism>
<evidence type="ECO:0000256" key="8">
    <source>
        <dbReference type="ARBA" id="ARBA00023235"/>
    </source>
</evidence>
<dbReference type="Pfam" id="PF00697">
    <property type="entry name" value="PRAI"/>
    <property type="match status" value="1"/>
</dbReference>
<dbReference type="InterPro" id="IPR001240">
    <property type="entry name" value="PRAI_dom"/>
</dbReference>
<feature type="domain" description="N-(5'phosphoribosyl) anthranilate isomerase (PRAI)" evidence="10">
    <location>
        <begin position="3"/>
        <end position="212"/>
    </location>
</feature>
<dbReference type="HAMAP" id="MF_00135">
    <property type="entry name" value="PRAI"/>
    <property type="match status" value="1"/>
</dbReference>
<accession>A0A2W4USH5</accession>
<evidence type="ECO:0000313" key="12">
    <source>
        <dbReference type="Proteomes" id="UP000249354"/>
    </source>
</evidence>
<dbReference type="PANTHER" id="PTHR42894:SF1">
    <property type="entry name" value="N-(5'-PHOSPHORIBOSYL)ANTHRANILATE ISOMERASE"/>
    <property type="match status" value="1"/>
</dbReference>
<dbReference type="CDD" id="cd00405">
    <property type="entry name" value="PRAI"/>
    <property type="match status" value="1"/>
</dbReference>
<dbReference type="UniPathway" id="UPA00035">
    <property type="reaction ID" value="UER00042"/>
</dbReference>
<evidence type="ECO:0000256" key="6">
    <source>
        <dbReference type="ARBA" id="ARBA00022822"/>
    </source>
</evidence>
<comment type="similarity">
    <text evidence="9">Belongs to the TrpF family.</text>
</comment>
<evidence type="ECO:0000256" key="9">
    <source>
        <dbReference type="HAMAP-Rule" id="MF_00135"/>
    </source>
</evidence>
<evidence type="ECO:0000256" key="2">
    <source>
        <dbReference type="ARBA" id="ARBA00004664"/>
    </source>
</evidence>
<evidence type="ECO:0000313" key="11">
    <source>
        <dbReference type="EMBL" id="PZO22260.1"/>
    </source>
</evidence>
<protein>
    <recommendedName>
        <fullName evidence="4 9">N-(5'-phosphoribosyl)anthranilate isomerase</fullName>
        <shortName evidence="9">PRAI</shortName>
        <ecNumber evidence="3 9">5.3.1.24</ecNumber>
    </recommendedName>
</protein>
<evidence type="ECO:0000256" key="7">
    <source>
        <dbReference type="ARBA" id="ARBA00023141"/>
    </source>
</evidence>
<dbReference type="InterPro" id="IPR011060">
    <property type="entry name" value="RibuloseP-bd_barrel"/>
</dbReference>
<dbReference type="GO" id="GO:0004640">
    <property type="term" value="F:phosphoribosylanthranilate isomerase activity"/>
    <property type="evidence" value="ECO:0007669"/>
    <property type="project" value="UniProtKB-UniRule"/>
</dbReference>
<dbReference type="SUPFAM" id="SSF51366">
    <property type="entry name" value="Ribulose-phoshate binding barrel"/>
    <property type="match status" value="1"/>
</dbReference>
<evidence type="ECO:0000259" key="10">
    <source>
        <dbReference type="Pfam" id="PF00697"/>
    </source>
</evidence>
<keyword evidence="6 9" id="KW-0822">Tryptophan biosynthesis</keyword>
<dbReference type="EMBL" id="QBMC01000012">
    <property type="protein sequence ID" value="PZO22260.1"/>
    <property type="molecule type" value="Genomic_DNA"/>
</dbReference>
<reference evidence="12" key="1">
    <citation type="submission" date="2018-04" db="EMBL/GenBank/DDBJ databases">
        <authorList>
            <person name="Cornet L."/>
        </authorList>
    </citation>
    <scope>NUCLEOTIDE SEQUENCE [LARGE SCALE GENOMIC DNA]</scope>
</reference>